<dbReference type="InterPro" id="IPR000504">
    <property type="entry name" value="RRM_dom"/>
</dbReference>
<keyword evidence="1 2" id="KW-0694">RNA-binding</keyword>
<dbReference type="PANTHER" id="PTHR47640:SF5">
    <property type="entry name" value="RRM DOMAIN-CONTAINING PROTEIN"/>
    <property type="match status" value="1"/>
</dbReference>
<dbReference type="CDD" id="cd12622">
    <property type="entry name" value="RRM3_PUB1"/>
    <property type="match status" value="1"/>
</dbReference>
<dbReference type="SMART" id="SM00360">
    <property type="entry name" value="RRM"/>
    <property type="match status" value="3"/>
</dbReference>
<evidence type="ECO:0000313" key="5">
    <source>
        <dbReference type="EMBL" id="ABR17996.1"/>
    </source>
</evidence>
<feature type="compositionally biased region" description="Low complexity" evidence="3">
    <location>
        <begin position="260"/>
        <end position="284"/>
    </location>
</feature>
<dbReference type="InterPro" id="IPR012677">
    <property type="entry name" value="Nucleotide-bd_a/b_plait_sf"/>
</dbReference>
<reference evidence="5" key="1">
    <citation type="submission" date="2007-06" db="EMBL/GenBank/DDBJ databases">
        <title>Full length cDNA sequences from Sitka Spruce (Picea sitchensis).</title>
        <authorList>
            <person name="Ralph S.G."/>
            <person name="Chun H.E."/>
            <person name="Liao N."/>
            <person name="Ali J."/>
            <person name="Reid K."/>
            <person name="Kolosova N."/>
            <person name="Cooper N."/>
            <person name="Cullis C."/>
            <person name="Jancsik S."/>
            <person name="Moore R."/>
            <person name="Mayo M."/>
            <person name="Wagner S."/>
            <person name="Holt R.A."/>
            <person name="Jones S.J.M."/>
            <person name="Marra M.A."/>
            <person name="Ritland C.E."/>
            <person name="Ritland K."/>
            <person name="Bohlmann J."/>
        </authorList>
    </citation>
    <scope>NUCLEOTIDE SEQUENCE</scope>
    <source>
        <tissue evidence="5">Bark</tissue>
    </source>
</reference>
<dbReference type="PROSITE" id="PS50102">
    <property type="entry name" value="RRM"/>
    <property type="match status" value="3"/>
</dbReference>
<sequence length="490" mass="52124">MYAVSQPQLQQIAQQQAGAVQSDQQLQQRLKQQQQQALMQQAMLQQQSLYHAGLLAPLSQIEPIPSGNLPPGFDSSACRSVYVGNISVHVTEGLLAEVFGAVGPLEGCKLIKKEKSSYGFVDYYDHRSAANSILHLNGKQIYGQAIKVNWAYASGQREDTTGHYSIFVGDLSPEVTDAALFACFSIYPSCSDARVMWDQKSGRSRGFGFVSFRNQQDADNAINQMTGKTLGSRPIRCNWATKSSSGNQSDDKQTSEMQFASNASNNTSANGSADHNISAGTTAVGTGGQQKGGAQTSGPENNPSYTTVYIGNLPHEVTQTELHRQFLALGVGVIEDVRVQRDKGFGFVRYRSHEEAALAIQLANGRVICGKSIKCSWGSKPTPPGASSNALPPPSAPFQGVVAPQGLNQGYTAADILAYRQLNMSQAGAGQPLLPLSAQQGMGLGLGHGPMGVVGPNQNVYDNFQAGAGLPAAAAAAAAAAMRQQIMYYQ</sequence>
<dbReference type="FunFam" id="3.30.70.330:FF:000598">
    <property type="entry name" value="Oligouridylate-binding protein 1C"/>
    <property type="match status" value="1"/>
</dbReference>
<dbReference type="GO" id="GO:0003729">
    <property type="term" value="F:mRNA binding"/>
    <property type="evidence" value="ECO:0007669"/>
    <property type="project" value="InterPro"/>
</dbReference>
<accession>B8LQR6</accession>
<name>B8LQR6_PICSI</name>
<dbReference type="PANTHER" id="PTHR47640">
    <property type="entry name" value="TRNA SELENOCYSTEINE 1-ASSOCIATED PROTEIN 1-RELATED-RELATED"/>
    <property type="match status" value="1"/>
</dbReference>
<evidence type="ECO:0000256" key="1">
    <source>
        <dbReference type="ARBA" id="ARBA00022884"/>
    </source>
</evidence>
<proteinExistence type="evidence at transcript level"/>
<dbReference type="EMBL" id="EF678228">
    <property type="protein sequence ID" value="ABR17996.1"/>
    <property type="molecule type" value="mRNA"/>
</dbReference>
<dbReference type="Gene3D" id="3.30.70.330">
    <property type="match status" value="3"/>
</dbReference>
<dbReference type="Pfam" id="PF00076">
    <property type="entry name" value="RRM_1"/>
    <property type="match status" value="3"/>
</dbReference>
<feature type="domain" description="RRM" evidence="4">
    <location>
        <begin position="79"/>
        <end position="153"/>
    </location>
</feature>
<dbReference type="InterPro" id="IPR035979">
    <property type="entry name" value="RBD_domain_sf"/>
</dbReference>
<dbReference type="InterPro" id="IPR050825">
    <property type="entry name" value="RBM42_RBP45_47-like"/>
</dbReference>
<protein>
    <recommendedName>
        <fullName evidence="4">RRM domain-containing protein</fullName>
    </recommendedName>
</protein>
<dbReference type="SUPFAM" id="SSF54928">
    <property type="entry name" value="RNA-binding domain, RBD"/>
    <property type="match status" value="3"/>
</dbReference>
<feature type="domain" description="RRM" evidence="4">
    <location>
        <begin position="164"/>
        <end position="242"/>
    </location>
</feature>
<organism evidence="5">
    <name type="scientific">Picea sitchensis</name>
    <name type="common">Sitka spruce</name>
    <name type="synonym">Pinus sitchensis</name>
    <dbReference type="NCBI Taxonomy" id="3332"/>
    <lineage>
        <taxon>Eukaryota</taxon>
        <taxon>Viridiplantae</taxon>
        <taxon>Streptophyta</taxon>
        <taxon>Embryophyta</taxon>
        <taxon>Tracheophyta</taxon>
        <taxon>Spermatophyta</taxon>
        <taxon>Pinopsida</taxon>
        <taxon>Pinidae</taxon>
        <taxon>Conifers I</taxon>
        <taxon>Pinales</taxon>
        <taxon>Pinaceae</taxon>
        <taxon>Picea</taxon>
    </lineage>
</organism>
<dbReference type="FunFam" id="3.30.70.330:FF:000624">
    <property type="entry name" value="Oligouridylate-binding protein 1A"/>
    <property type="match status" value="1"/>
</dbReference>
<evidence type="ECO:0000259" key="4">
    <source>
        <dbReference type="PROSITE" id="PS50102"/>
    </source>
</evidence>
<dbReference type="CDD" id="cd12619">
    <property type="entry name" value="RRM2_PUB1"/>
    <property type="match status" value="1"/>
</dbReference>
<feature type="region of interest" description="Disordered" evidence="3">
    <location>
        <begin position="236"/>
        <end position="306"/>
    </location>
</feature>
<evidence type="ECO:0000256" key="2">
    <source>
        <dbReference type="PROSITE-ProRule" id="PRU00176"/>
    </source>
</evidence>
<evidence type="ECO:0000256" key="3">
    <source>
        <dbReference type="SAM" id="MobiDB-lite"/>
    </source>
</evidence>
<feature type="domain" description="RRM" evidence="4">
    <location>
        <begin position="306"/>
        <end position="380"/>
    </location>
</feature>
<dbReference type="AlphaFoldDB" id="B8LQR6"/>
<dbReference type="GO" id="GO:0005829">
    <property type="term" value="C:cytosol"/>
    <property type="evidence" value="ECO:0007669"/>
    <property type="project" value="TreeGrafter"/>
</dbReference>